<dbReference type="GO" id="GO:0016020">
    <property type="term" value="C:membrane"/>
    <property type="evidence" value="ECO:0007669"/>
    <property type="project" value="UniProtKB-SubCell"/>
</dbReference>
<dbReference type="GO" id="GO:0005506">
    <property type="term" value="F:iron ion binding"/>
    <property type="evidence" value="ECO:0007669"/>
    <property type="project" value="InterPro"/>
</dbReference>
<protein>
    <submittedName>
        <fullName evidence="6">Sterol desaturase</fullName>
    </submittedName>
</protein>
<comment type="caution">
    <text evidence="6">The sequence shown here is derived from an EMBL/GenBank/DDBJ whole genome shotgun (WGS) entry which is preliminary data.</text>
</comment>
<organism evidence="6 7">
    <name type="scientific">Pholiota conissans</name>
    <dbReference type="NCBI Taxonomy" id="109636"/>
    <lineage>
        <taxon>Eukaryota</taxon>
        <taxon>Fungi</taxon>
        <taxon>Dikarya</taxon>
        <taxon>Basidiomycota</taxon>
        <taxon>Agaricomycotina</taxon>
        <taxon>Agaricomycetes</taxon>
        <taxon>Agaricomycetidae</taxon>
        <taxon>Agaricales</taxon>
        <taxon>Agaricineae</taxon>
        <taxon>Strophariaceae</taxon>
        <taxon>Pholiota</taxon>
    </lineage>
</organism>
<dbReference type="InterPro" id="IPR006694">
    <property type="entry name" value="Fatty_acid_hydroxylase"/>
</dbReference>
<comment type="subcellular location">
    <subcellularLocation>
        <location evidence="1">Membrane</location>
    </subcellularLocation>
</comment>
<accession>A0A9P5Z7B9</accession>
<gene>
    <name evidence="6" type="ORF">BDN70DRAFT_876532</name>
</gene>
<evidence type="ECO:0000259" key="5">
    <source>
        <dbReference type="Pfam" id="PF04116"/>
    </source>
</evidence>
<evidence type="ECO:0000313" key="6">
    <source>
        <dbReference type="EMBL" id="KAF9481349.1"/>
    </source>
</evidence>
<dbReference type="PANTHER" id="PTHR11863">
    <property type="entry name" value="STEROL DESATURASE"/>
    <property type="match status" value="1"/>
</dbReference>
<dbReference type="Proteomes" id="UP000807469">
    <property type="component" value="Unassembled WGS sequence"/>
</dbReference>
<dbReference type="GO" id="GO:0008610">
    <property type="term" value="P:lipid biosynthetic process"/>
    <property type="evidence" value="ECO:0007669"/>
    <property type="project" value="InterPro"/>
</dbReference>
<name>A0A9P5Z7B9_9AGAR</name>
<dbReference type="InterPro" id="IPR050307">
    <property type="entry name" value="Sterol_Desaturase_Related"/>
</dbReference>
<feature type="domain" description="Fatty acid hydroxylase" evidence="5">
    <location>
        <begin position="122"/>
        <end position="244"/>
    </location>
</feature>
<evidence type="ECO:0000256" key="2">
    <source>
        <dbReference type="ARBA" id="ARBA00022692"/>
    </source>
</evidence>
<keyword evidence="7" id="KW-1185">Reference proteome</keyword>
<dbReference type="EMBL" id="MU155180">
    <property type="protein sequence ID" value="KAF9481349.1"/>
    <property type="molecule type" value="Genomic_DNA"/>
</dbReference>
<dbReference type="Pfam" id="PF04116">
    <property type="entry name" value="FA_hydroxylase"/>
    <property type="match status" value="1"/>
</dbReference>
<evidence type="ECO:0000313" key="7">
    <source>
        <dbReference type="Proteomes" id="UP000807469"/>
    </source>
</evidence>
<evidence type="ECO:0000256" key="4">
    <source>
        <dbReference type="ARBA" id="ARBA00023136"/>
    </source>
</evidence>
<proteinExistence type="predicted"/>
<keyword evidence="4" id="KW-0472">Membrane</keyword>
<evidence type="ECO:0000256" key="3">
    <source>
        <dbReference type="ARBA" id="ARBA00022989"/>
    </source>
</evidence>
<sequence length="256" mass="29040">MGLTSTFARQWATIVTTYPHPLIEFCGSLVVQVLFFWIPCSIYMSLEHIAPAFARRHKIQPAPKPATRSDILQCLQVVLRNQVVATIMQILLLGANHFSGKPSKYRIVPVLPSAFEFLSGIALSILIREVSFYYIHRIFHQPYFYARIHKTHHRFVAPMSLAAQYASIPEHIVANIMPLVLPGLLFDCHILTYWGFLASQLIDTSTVHSGYDFFARVAEMHDKHHELFNVNYGVIGLVDWVHGTNNGARKARVKGS</sequence>
<reference evidence="6" key="1">
    <citation type="submission" date="2020-11" db="EMBL/GenBank/DDBJ databases">
        <authorList>
            <consortium name="DOE Joint Genome Institute"/>
            <person name="Ahrendt S."/>
            <person name="Riley R."/>
            <person name="Andreopoulos W."/>
            <person name="Labutti K."/>
            <person name="Pangilinan J."/>
            <person name="Ruiz-Duenas F.J."/>
            <person name="Barrasa J.M."/>
            <person name="Sanchez-Garcia M."/>
            <person name="Camarero S."/>
            <person name="Miyauchi S."/>
            <person name="Serrano A."/>
            <person name="Linde D."/>
            <person name="Babiker R."/>
            <person name="Drula E."/>
            <person name="Ayuso-Fernandez I."/>
            <person name="Pacheco R."/>
            <person name="Padilla G."/>
            <person name="Ferreira P."/>
            <person name="Barriuso J."/>
            <person name="Kellner H."/>
            <person name="Castanera R."/>
            <person name="Alfaro M."/>
            <person name="Ramirez L."/>
            <person name="Pisabarro A.G."/>
            <person name="Kuo A."/>
            <person name="Tritt A."/>
            <person name="Lipzen A."/>
            <person name="He G."/>
            <person name="Yan M."/>
            <person name="Ng V."/>
            <person name="Cullen D."/>
            <person name="Martin F."/>
            <person name="Rosso M.-N."/>
            <person name="Henrissat B."/>
            <person name="Hibbett D."/>
            <person name="Martinez A.T."/>
            <person name="Grigoriev I.V."/>
        </authorList>
    </citation>
    <scope>NUCLEOTIDE SEQUENCE</scope>
    <source>
        <strain evidence="6">CIRM-BRFM 674</strain>
    </source>
</reference>
<keyword evidence="3" id="KW-1133">Transmembrane helix</keyword>
<dbReference type="GO" id="GO:0016491">
    <property type="term" value="F:oxidoreductase activity"/>
    <property type="evidence" value="ECO:0007669"/>
    <property type="project" value="InterPro"/>
</dbReference>
<keyword evidence="2" id="KW-0812">Transmembrane</keyword>
<evidence type="ECO:0000256" key="1">
    <source>
        <dbReference type="ARBA" id="ARBA00004370"/>
    </source>
</evidence>
<dbReference type="OrthoDB" id="408954at2759"/>
<dbReference type="AlphaFoldDB" id="A0A9P5Z7B9"/>